<dbReference type="GO" id="GO:0016020">
    <property type="term" value="C:membrane"/>
    <property type="evidence" value="ECO:0007669"/>
    <property type="project" value="UniProtKB-SubCell"/>
</dbReference>
<evidence type="ECO:0000256" key="3">
    <source>
        <dbReference type="ARBA" id="ARBA00022989"/>
    </source>
</evidence>
<evidence type="ECO:0000256" key="5">
    <source>
        <dbReference type="ARBA" id="ARBA00025791"/>
    </source>
</evidence>
<dbReference type="Proteomes" id="UP000076858">
    <property type="component" value="Unassembled WGS sequence"/>
</dbReference>
<dbReference type="InterPro" id="IPR011047">
    <property type="entry name" value="Quinoprotein_ADH-like_sf"/>
</dbReference>
<evidence type="ECO:0000313" key="7">
    <source>
        <dbReference type="EMBL" id="KZS12228.1"/>
    </source>
</evidence>
<reference evidence="7 8" key="1">
    <citation type="submission" date="2016-03" db="EMBL/GenBank/DDBJ databases">
        <title>EvidentialGene: Evidence-directed Construction of Genes on Genomes.</title>
        <authorList>
            <person name="Gilbert D.G."/>
            <person name="Choi J.-H."/>
            <person name="Mockaitis K."/>
            <person name="Colbourne J."/>
            <person name="Pfrender M."/>
        </authorList>
    </citation>
    <scope>NUCLEOTIDE SEQUENCE [LARGE SCALE GENOMIC DNA]</scope>
    <source>
        <strain evidence="7 8">Xinb3</strain>
        <tissue evidence="7">Complete organism</tissue>
    </source>
</reference>
<dbReference type="EMBL" id="LRGB01001361">
    <property type="protein sequence ID" value="KZS12228.1"/>
    <property type="molecule type" value="Genomic_DNA"/>
</dbReference>
<dbReference type="SUPFAM" id="SSF50998">
    <property type="entry name" value="Quinoprotein alcohol dehydrogenase-like"/>
    <property type="match status" value="1"/>
</dbReference>
<dbReference type="Pfam" id="PF23727">
    <property type="entry name" value="Beta-prop_FAM234A_B"/>
    <property type="match status" value="1"/>
</dbReference>
<keyword evidence="2" id="KW-0812">Transmembrane</keyword>
<comment type="subcellular location">
    <subcellularLocation>
        <location evidence="1">Membrane</location>
        <topology evidence="1">Single-pass membrane protein</topology>
    </subcellularLocation>
</comment>
<dbReference type="Gene3D" id="2.130.10.10">
    <property type="entry name" value="YVTN repeat-like/Quinoprotein amine dehydrogenase"/>
    <property type="match status" value="1"/>
</dbReference>
<dbReference type="AlphaFoldDB" id="A0A0P5T498"/>
<accession>A0A0P5T498</accession>
<feature type="domain" description="FAM234A/B beta-propeller" evidence="6">
    <location>
        <begin position="139"/>
        <end position="263"/>
    </location>
</feature>
<dbReference type="PANTHER" id="PTHR21419:SF29">
    <property type="entry name" value="LD24894P"/>
    <property type="match status" value="1"/>
</dbReference>
<name>A0A0P5T498_9CRUS</name>
<dbReference type="InterPro" id="IPR015943">
    <property type="entry name" value="WD40/YVTN_repeat-like_dom_sf"/>
</dbReference>
<dbReference type="InterPro" id="IPR055409">
    <property type="entry name" value="Beta-prop_FAM234A_B"/>
</dbReference>
<keyword evidence="4" id="KW-0472">Membrane</keyword>
<dbReference type="OrthoDB" id="6364780at2759"/>
<keyword evidence="8" id="KW-1185">Reference proteome</keyword>
<proteinExistence type="inferred from homology"/>
<evidence type="ECO:0000256" key="1">
    <source>
        <dbReference type="ARBA" id="ARBA00004167"/>
    </source>
</evidence>
<dbReference type="PANTHER" id="PTHR21419">
    <property type="match status" value="1"/>
</dbReference>
<comment type="caution">
    <text evidence="7">The sequence shown here is derived from an EMBL/GenBank/DDBJ whole genome shotgun (WGS) entry which is preliminary data.</text>
</comment>
<evidence type="ECO:0000256" key="4">
    <source>
        <dbReference type="ARBA" id="ARBA00023136"/>
    </source>
</evidence>
<gene>
    <name evidence="7" type="ORF">APZ42_022297</name>
</gene>
<comment type="similarity">
    <text evidence="5">Belongs to the FAM234 family.</text>
</comment>
<evidence type="ECO:0000256" key="2">
    <source>
        <dbReference type="ARBA" id="ARBA00022692"/>
    </source>
</evidence>
<sequence>MYKPVPQVQSSNEGEDSESELFNSSTLNFEEKSPQYGNSRGVATQQQLEQPSMSTGRKIALAFSIVNCVVFIVLFLWILPCDFDTCKAPPHVKTKDWEVNLVGKGVQAMAMASSPTSRLKEMVILLSSETSHLVSTPHCFSNESNSLLGIRAADGKLVWEKNFTDAIQFINCSLIDVNDDGVDDCLLFPVAKSLSSLNSLTGAIMWEFHAPPYDLKTKEDSDLQILDIDALADLDNDTIPDLAIITSDSKVKFFIGISGRNGELLWRFPLNTSCIPIGQSISITYVMSNPCLKEPPDFDRKNITSRFLTYGRSPSPPNLPPCLKCDALTNGIPKTRYLFHRSANDFLVRAVVDCSTLGTTVKKTILDI</sequence>
<evidence type="ECO:0000259" key="6">
    <source>
        <dbReference type="Pfam" id="PF23727"/>
    </source>
</evidence>
<keyword evidence="3" id="KW-1133">Transmembrane helix</keyword>
<organism evidence="7 8">
    <name type="scientific">Daphnia magna</name>
    <dbReference type="NCBI Taxonomy" id="35525"/>
    <lineage>
        <taxon>Eukaryota</taxon>
        <taxon>Metazoa</taxon>
        <taxon>Ecdysozoa</taxon>
        <taxon>Arthropoda</taxon>
        <taxon>Crustacea</taxon>
        <taxon>Branchiopoda</taxon>
        <taxon>Diplostraca</taxon>
        <taxon>Cladocera</taxon>
        <taxon>Anomopoda</taxon>
        <taxon>Daphniidae</taxon>
        <taxon>Daphnia</taxon>
    </lineage>
</organism>
<dbReference type="InterPro" id="IPR045232">
    <property type="entry name" value="FAM234"/>
</dbReference>
<evidence type="ECO:0000313" key="8">
    <source>
        <dbReference type="Proteomes" id="UP000076858"/>
    </source>
</evidence>
<protein>
    <recommendedName>
        <fullName evidence="6">FAM234A/B beta-propeller domain-containing protein</fullName>
    </recommendedName>
</protein>